<dbReference type="InterPro" id="IPR001789">
    <property type="entry name" value="Sig_transdc_resp-reg_receiver"/>
</dbReference>
<feature type="domain" description="Response regulatory" evidence="3">
    <location>
        <begin position="80"/>
        <end position="199"/>
    </location>
</feature>
<protein>
    <recommendedName>
        <fullName evidence="3">Response regulatory domain-containing protein</fullName>
    </recommendedName>
</protein>
<dbReference type="InterPro" id="IPR050595">
    <property type="entry name" value="Bact_response_regulator"/>
</dbReference>
<dbReference type="InterPro" id="IPR009061">
    <property type="entry name" value="DNA-bd_dom_put_sf"/>
</dbReference>
<dbReference type="InterPro" id="IPR041657">
    <property type="entry name" value="HTH_17"/>
</dbReference>
<dbReference type="SUPFAM" id="SSF52172">
    <property type="entry name" value="CheY-like"/>
    <property type="match status" value="1"/>
</dbReference>
<accession>A0A1F5YFS1</accession>
<dbReference type="GO" id="GO:0000160">
    <property type="term" value="P:phosphorelay signal transduction system"/>
    <property type="evidence" value="ECO:0007669"/>
    <property type="project" value="InterPro"/>
</dbReference>
<name>A0A1F5YFS1_9BACT</name>
<dbReference type="AlphaFoldDB" id="A0A1F5YFS1"/>
<dbReference type="SMART" id="SM00448">
    <property type="entry name" value="REC"/>
    <property type="match status" value="1"/>
</dbReference>
<gene>
    <name evidence="4" type="ORF">A2Z86_09620</name>
</gene>
<sequence>MKKKGHEEHIPEPPLTTGDIARYCHTNMMQINRWIKKGALKAFRNPGGQHRITREEFRRFLVGNEMPVIEEFFQAQSRKKILVADDDQSVVEAIRYLLKAQPENYEVEVSRDGYETLIKSGDFKPDLLILDIRMPKIDGLEVCRRLRQNGDITAGLKILAMTGHSDAYDRQLVMASGANDYILKPFDKNELLKHVGKLLE</sequence>
<dbReference type="Gene3D" id="3.40.50.2300">
    <property type="match status" value="1"/>
</dbReference>
<dbReference type="PANTHER" id="PTHR44591">
    <property type="entry name" value="STRESS RESPONSE REGULATOR PROTEIN 1"/>
    <property type="match status" value="1"/>
</dbReference>
<evidence type="ECO:0000256" key="2">
    <source>
        <dbReference type="PROSITE-ProRule" id="PRU00169"/>
    </source>
</evidence>
<proteinExistence type="predicted"/>
<reference evidence="4 5" key="1">
    <citation type="journal article" date="2016" name="Nat. Commun.">
        <title>Thousands of microbial genomes shed light on interconnected biogeochemical processes in an aquifer system.</title>
        <authorList>
            <person name="Anantharaman K."/>
            <person name="Brown C.T."/>
            <person name="Hug L.A."/>
            <person name="Sharon I."/>
            <person name="Castelle C.J."/>
            <person name="Probst A.J."/>
            <person name="Thomas B.C."/>
            <person name="Singh A."/>
            <person name="Wilkins M.J."/>
            <person name="Karaoz U."/>
            <person name="Brodie E.L."/>
            <person name="Williams K.H."/>
            <person name="Hubbard S.S."/>
            <person name="Banfield J.F."/>
        </authorList>
    </citation>
    <scope>NUCLEOTIDE SEQUENCE [LARGE SCALE GENOMIC DNA]</scope>
</reference>
<dbReference type="PANTHER" id="PTHR44591:SF3">
    <property type="entry name" value="RESPONSE REGULATORY DOMAIN-CONTAINING PROTEIN"/>
    <property type="match status" value="1"/>
</dbReference>
<feature type="modified residue" description="4-aspartylphosphate" evidence="2">
    <location>
        <position position="131"/>
    </location>
</feature>
<evidence type="ECO:0000313" key="4">
    <source>
        <dbReference type="EMBL" id="OGF99025.1"/>
    </source>
</evidence>
<dbReference type="Pfam" id="PF12728">
    <property type="entry name" value="HTH_17"/>
    <property type="match status" value="1"/>
</dbReference>
<dbReference type="SUPFAM" id="SSF46955">
    <property type="entry name" value="Putative DNA-binding domain"/>
    <property type="match status" value="1"/>
</dbReference>
<evidence type="ECO:0000313" key="5">
    <source>
        <dbReference type="Proteomes" id="UP000176992"/>
    </source>
</evidence>
<dbReference type="InterPro" id="IPR011006">
    <property type="entry name" value="CheY-like_superfamily"/>
</dbReference>
<dbReference type="Pfam" id="PF00072">
    <property type="entry name" value="Response_reg"/>
    <property type="match status" value="1"/>
</dbReference>
<dbReference type="PROSITE" id="PS50110">
    <property type="entry name" value="RESPONSE_REGULATORY"/>
    <property type="match status" value="1"/>
</dbReference>
<dbReference type="Proteomes" id="UP000176992">
    <property type="component" value="Unassembled WGS sequence"/>
</dbReference>
<comment type="caution">
    <text evidence="4">The sequence shown here is derived from an EMBL/GenBank/DDBJ whole genome shotgun (WGS) entry which is preliminary data.</text>
</comment>
<dbReference type="Gene3D" id="1.10.1660.10">
    <property type="match status" value="1"/>
</dbReference>
<evidence type="ECO:0000259" key="3">
    <source>
        <dbReference type="PROSITE" id="PS50110"/>
    </source>
</evidence>
<organism evidence="4 5">
    <name type="scientific">Candidatus Glassbacteria bacterium GWA2_58_10</name>
    <dbReference type="NCBI Taxonomy" id="1817865"/>
    <lineage>
        <taxon>Bacteria</taxon>
        <taxon>Candidatus Glassiibacteriota</taxon>
    </lineage>
</organism>
<keyword evidence="1 2" id="KW-0597">Phosphoprotein</keyword>
<dbReference type="EMBL" id="MFIV01000048">
    <property type="protein sequence ID" value="OGF99025.1"/>
    <property type="molecule type" value="Genomic_DNA"/>
</dbReference>
<evidence type="ECO:0000256" key="1">
    <source>
        <dbReference type="ARBA" id="ARBA00022553"/>
    </source>
</evidence>